<keyword evidence="2" id="KW-1185">Reference proteome</keyword>
<dbReference type="EMBL" id="JARBHB010000001">
    <property type="protein sequence ID" value="KAJ8897605.1"/>
    <property type="molecule type" value="Genomic_DNA"/>
</dbReference>
<evidence type="ECO:0000313" key="2">
    <source>
        <dbReference type="Proteomes" id="UP001159363"/>
    </source>
</evidence>
<feature type="non-terminal residue" evidence="1">
    <location>
        <position position="118"/>
    </location>
</feature>
<dbReference type="Proteomes" id="UP001159363">
    <property type="component" value="Chromosome 1"/>
</dbReference>
<name>A0ABQ9ILL6_9NEOP</name>
<organism evidence="1 2">
    <name type="scientific">Dryococelus australis</name>
    <dbReference type="NCBI Taxonomy" id="614101"/>
    <lineage>
        <taxon>Eukaryota</taxon>
        <taxon>Metazoa</taxon>
        <taxon>Ecdysozoa</taxon>
        <taxon>Arthropoda</taxon>
        <taxon>Hexapoda</taxon>
        <taxon>Insecta</taxon>
        <taxon>Pterygota</taxon>
        <taxon>Neoptera</taxon>
        <taxon>Polyneoptera</taxon>
        <taxon>Phasmatodea</taxon>
        <taxon>Verophasmatodea</taxon>
        <taxon>Anareolatae</taxon>
        <taxon>Phasmatidae</taxon>
        <taxon>Eurycanthinae</taxon>
        <taxon>Dryococelus</taxon>
    </lineage>
</organism>
<protein>
    <submittedName>
        <fullName evidence="1">Uncharacterized protein</fullName>
    </submittedName>
</protein>
<evidence type="ECO:0000313" key="1">
    <source>
        <dbReference type="EMBL" id="KAJ8897605.1"/>
    </source>
</evidence>
<gene>
    <name evidence="1" type="ORF">PR048_002954</name>
</gene>
<proteinExistence type="predicted"/>
<accession>A0ABQ9ILL6</accession>
<reference evidence="1 2" key="1">
    <citation type="submission" date="2023-02" db="EMBL/GenBank/DDBJ databases">
        <title>LHISI_Scaffold_Assembly.</title>
        <authorList>
            <person name="Stuart O.P."/>
            <person name="Cleave R."/>
            <person name="Magrath M.J.L."/>
            <person name="Mikheyev A.S."/>
        </authorList>
    </citation>
    <scope>NUCLEOTIDE SEQUENCE [LARGE SCALE GENOMIC DNA]</scope>
    <source>
        <strain evidence="1">Daus_M_001</strain>
        <tissue evidence="1">Leg muscle</tissue>
    </source>
</reference>
<sequence length="118" mass="13753">MRHKLQPLDRTFMGSLKTHYSEHIRQWIIHQEMRLGPYDIAEIFGKAYLECTTSSTDVNVSRTSHQTTLLLLQFNFPLVSQSLTRKMLHVSSVGGMSNVRYVGSQGLFRNRKRLRMLK</sequence>
<comment type="caution">
    <text evidence="1">The sequence shown here is derived from an EMBL/GenBank/DDBJ whole genome shotgun (WGS) entry which is preliminary data.</text>
</comment>